<dbReference type="SUPFAM" id="SSF82829">
    <property type="entry name" value="MesJ substrate recognition domain-like"/>
    <property type="match status" value="1"/>
</dbReference>
<name>A0A2T3FKW0_9CLOT</name>
<keyword evidence="3 8" id="KW-0436">Ligase</keyword>
<comment type="caution">
    <text evidence="11">The sequence shown here is derived from an EMBL/GenBank/DDBJ whole genome shotgun (WGS) entry which is preliminary data.</text>
</comment>
<dbReference type="Pfam" id="PF11734">
    <property type="entry name" value="TilS_C"/>
    <property type="match status" value="1"/>
</dbReference>
<protein>
    <recommendedName>
        <fullName evidence="8">tRNA(Ile)-lysidine synthase</fullName>
        <ecNumber evidence="8">6.3.4.19</ecNumber>
    </recommendedName>
    <alternativeName>
        <fullName evidence="8">tRNA(Ile)-2-lysyl-cytidine synthase</fullName>
    </alternativeName>
    <alternativeName>
        <fullName evidence="8">tRNA(Ile)-lysidine synthetase</fullName>
    </alternativeName>
</protein>
<comment type="subcellular location">
    <subcellularLocation>
        <location evidence="1 8">Cytoplasm</location>
    </subcellularLocation>
</comment>
<dbReference type="InterPro" id="IPR012094">
    <property type="entry name" value="tRNA_Ile_lys_synt"/>
</dbReference>
<dbReference type="HAMAP" id="MF_01161">
    <property type="entry name" value="tRNA_Ile_lys_synt"/>
    <property type="match status" value="1"/>
</dbReference>
<evidence type="ECO:0000256" key="2">
    <source>
        <dbReference type="ARBA" id="ARBA00022490"/>
    </source>
</evidence>
<evidence type="ECO:0000256" key="8">
    <source>
        <dbReference type="HAMAP-Rule" id="MF_01161"/>
    </source>
</evidence>
<dbReference type="InterPro" id="IPR012796">
    <property type="entry name" value="Lysidine-tRNA-synth_C"/>
</dbReference>
<dbReference type="NCBIfam" id="TIGR02432">
    <property type="entry name" value="lysidine_TilS_N"/>
    <property type="match status" value="1"/>
</dbReference>
<dbReference type="CDD" id="cd01992">
    <property type="entry name" value="TilS_N"/>
    <property type="match status" value="1"/>
</dbReference>
<keyword evidence="12" id="KW-1185">Reference proteome</keyword>
<dbReference type="Proteomes" id="UP000241048">
    <property type="component" value="Unassembled WGS sequence"/>
</dbReference>
<dbReference type="GO" id="GO:0005737">
    <property type="term" value="C:cytoplasm"/>
    <property type="evidence" value="ECO:0007669"/>
    <property type="project" value="UniProtKB-SubCell"/>
</dbReference>
<keyword evidence="6 8" id="KW-0067">ATP-binding</keyword>
<dbReference type="PANTHER" id="PTHR43033:SF1">
    <property type="entry name" value="TRNA(ILE)-LYSIDINE SYNTHASE-RELATED"/>
    <property type="match status" value="1"/>
</dbReference>
<feature type="binding site" evidence="8">
    <location>
        <begin position="26"/>
        <end position="31"/>
    </location>
    <ligand>
        <name>ATP</name>
        <dbReference type="ChEBI" id="CHEBI:30616"/>
    </ligand>
</feature>
<comment type="similarity">
    <text evidence="8">Belongs to the tRNA(Ile)-lysidine synthase family.</text>
</comment>
<proteinExistence type="inferred from homology"/>
<keyword evidence="2 8" id="KW-0963">Cytoplasm</keyword>
<keyword evidence="9" id="KW-0472">Membrane</keyword>
<evidence type="ECO:0000256" key="7">
    <source>
        <dbReference type="ARBA" id="ARBA00048539"/>
    </source>
</evidence>
<dbReference type="NCBIfam" id="TIGR02433">
    <property type="entry name" value="lysidine_TilS_C"/>
    <property type="match status" value="1"/>
</dbReference>
<evidence type="ECO:0000313" key="11">
    <source>
        <dbReference type="EMBL" id="PST35915.1"/>
    </source>
</evidence>
<dbReference type="Gene3D" id="3.40.50.620">
    <property type="entry name" value="HUPs"/>
    <property type="match status" value="1"/>
</dbReference>
<evidence type="ECO:0000256" key="6">
    <source>
        <dbReference type="ARBA" id="ARBA00022840"/>
    </source>
</evidence>
<evidence type="ECO:0000256" key="9">
    <source>
        <dbReference type="SAM" id="Phobius"/>
    </source>
</evidence>
<dbReference type="InterPro" id="IPR014729">
    <property type="entry name" value="Rossmann-like_a/b/a_fold"/>
</dbReference>
<dbReference type="SUPFAM" id="SSF56037">
    <property type="entry name" value="PheT/TilS domain"/>
    <property type="match status" value="1"/>
</dbReference>
<keyword evidence="9" id="KW-0812">Transmembrane</keyword>
<organism evidence="11 12">
    <name type="scientific">Clostridium fessum</name>
    <dbReference type="NCBI Taxonomy" id="2126740"/>
    <lineage>
        <taxon>Bacteria</taxon>
        <taxon>Bacillati</taxon>
        <taxon>Bacillota</taxon>
        <taxon>Clostridia</taxon>
        <taxon>Eubacteriales</taxon>
        <taxon>Clostridiaceae</taxon>
        <taxon>Clostridium</taxon>
    </lineage>
</organism>
<evidence type="ECO:0000256" key="4">
    <source>
        <dbReference type="ARBA" id="ARBA00022694"/>
    </source>
</evidence>
<comment type="domain">
    <text evidence="8">The N-terminal region contains the highly conserved SGGXDS motif, predicted to be a P-loop motif involved in ATP binding.</text>
</comment>
<comment type="catalytic activity">
    <reaction evidence="7 8">
        <text>cytidine(34) in tRNA(Ile2) + L-lysine + ATP = lysidine(34) in tRNA(Ile2) + AMP + diphosphate + H(+)</text>
        <dbReference type="Rhea" id="RHEA:43744"/>
        <dbReference type="Rhea" id="RHEA-COMP:10625"/>
        <dbReference type="Rhea" id="RHEA-COMP:10670"/>
        <dbReference type="ChEBI" id="CHEBI:15378"/>
        <dbReference type="ChEBI" id="CHEBI:30616"/>
        <dbReference type="ChEBI" id="CHEBI:32551"/>
        <dbReference type="ChEBI" id="CHEBI:33019"/>
        <dbReference type="ChEBI" id="CHEBI:82748"/>
        <dbReference type="ChEBI" id="CHEBI:83665"/>
        <dbReference type="ChEBI" id="CHEBI:456215"/>
        <dbReference type="EC" id="6.3.4.19"/>
    </reaction>
</comment>
<dbReference type="Gene3D" id="3.50.40.10">
    <property type="entry name" value="Phenylalanyl-trna Synthetase, Chain B, domain 3"/>
    <property type="match status" value="1"/>
</dbReference>
<dbReference type="SMART" id="SM00977">
    <property type="entry name" value="TilS_C"/>
    <property type="match status" value="1"/>
</dbReference>
<reference evidence="11 12" key="1">
    <citation type="submission" date="2018-03" db="EMBL/GenBank/DDBJ databases">
        <title>Lachnoclostridium SNUG30386 gen.nov., sp.nov., isolated from human faeces.</title>
        <authorList>
            <person name="Seo B."/>
            <person name="Jeon K."/>
            <person name="Ko G."/>
        </authorList>
    </citation>
    <scope>NUCLEOTIDE SEQUENCE [LARGE SCALE GENOMIC DNA]</scope>
    <source>
        <strain evidence="11 12">SNUG30386</strain>
    </source>
</reference>
<dbReference type="EMBL" id="PYLO01000006">
    <property type="protein sequence ID" value="PST35915.1"/>
    <property type="molecule type" value="Genomic_DNA"/>
</dbReference>
<evidence type="ECO:0000256" key="5">
    <source>
        <dbReference type="ARBA" id="ARBA00022741"/>
    </source>
</evidence>
<sequence length="471" mass="53716">MQKQTEIYMKQNHMTRPGDGVLVGLSGGADSVGLLLVLWKLRETFQISLRALHVHHGLRGAEADRDAAFSRMLCERLEVPFYEFRIDAAKEALDRKCSVEEAGRQARYRLYEETALAWEEEMCPDLTSENAGEKEAAAARVHIATAHHADDNAETVLFNLFRGSGLTGLSGIAPVRGRIIRPLLWAQRSEIQTWLRQQGQDWVEDSTNQESEYSRNWLRNELLPAVEERLNAQAVRHIDQAGRRIRQADAYLEEVAEEWLQKHAPDGKADAGALAEQAEIVQGYIVRRLFLKSKMPLRDVTETHVQAVRELLHQGTGKSISLPHGFRAVNIYGFLEVRPLSHPGERKGVLLPGIQNGNLLQMHTFPCEKGDEFPKNQYTKWFDYDKIKGTLSLRHRQPGDYLTLPSGGRKMLKSWMIDEKIPRQEREEIWLLAEEKHILWIVGHRISAYYKITEQTKTILEVEFNGGKSSG</sequence>
<evidence type="ECO:0000259" key="10">
    <source>
        <dbReference type="SMART" id="SM00977"/>
    </source>
</evidence>
<keyword evidence="4 8" id="KW-0819">tRNA processing</keyword>
<comment type="function">
    <text evidence="8">Ligates lysine onto the cytidine present at position 34 of the AUA codon-specific tRNA(Ile) that contains the anticodon CAU, in an ATP-dependent manner. Cytidine is converted to lysidine, thus changing the amino acid specificity of the tRNA from methionine to isoleucine.</text>
</comment>
<dbReference type="Gene3D" id="1.20.59.20">
    <property type="match status" value="1"/>
</dbReference>
<evidence type="ECO:0000256" key="1">
    <source>
        <dbReference type="ARBA" id="ARBA00004496"/>
    </source>
</evidence>
<dbReference type="Pfam" id="PF01171">
    <property type="entry name" value="ATP_bind_3"/>
    <property type="match status" value="2"/>
</dbReference>
<dbReference type="GO" id="GO:0006400">
    <property type="term" value="P:tRNA modification"/>
    <property type="evidence" value="ECO:0007669"/>
    <property type="project" value="UniProtKB-UniRule"/>
</dbReference>
<gene>
    <name evidence="8 11" type="primary">tilS</name>
    <name evidence="11" type="ORF">C7U56_13695</name>
</gene>
<evidence type="ECO:0000313" key="12">
    <source>
        <dbReference type="Proteomes" id="UP000241048"/>
    </source>
</evidence>
<dbReference type="InterPro" id="IPR020825">
    <property type="entry name" value="Phe-tRNA_synthase-like_B3/B4"/>
</dbReference>
<dbReference type="PANTHER" id="PTHR43033">
    <property type="entry name" value="TRNA(ILE)-LYSIDINE SYNTHASE-RELATED"/>
    <property type="match status" value="1"/>
</dbReference>
<dbReference type="InterPro" id="IPR011063">
    <property type="entry name" value="TilS/TtcA_N"/>
</dbReference>
<evidence type="ECO:0000256" key="3">
    <source>
        <dbReference type="ARBA" id="ARBA00022598"/>
    </source>
</evidence>
<dbReference type="GO" id="GO:0005524">
    <property type="term" value="F:ATP binding"/>
    <property type="evidence" value="ECO:0007669"/>
    <property type="project" value="UniProtKB-UniRule"/>
</dbReference>
<keyword evidence="5 8" id="KW-0547">Nucleotide-binding</keyword>
<keyword evidence="9" id="KW-1133">Transmembrane helix</keyword>
<feature type="transmembrane region" description="Helical" evidence="9">
    <location>
        <begin position="21"/>
        <end position="39"/>
    </location>
</feature>
<dbReference type="AlphaFoldDB" id="A0A2T3FKW0"/>
<feature type="domain" description="Lysidine-tRNA(Ile) synthetase C-terminal" evidence="10">
    <location>
        <begin position="391"/>
        <end position="462"/>
    </location>
</feature>
<dbReference type="SUPFAM" id="SSF52402">
    <property type="entry name" value="Adenine nucleotide alpha hydrolases-like"/>
    <property type="match status" value="1"/>
</dbReference>
<accession>A0A2T3FKW0</accession>
<dbReference type="GO" id="GO:0032267">
    <property type="term" value="F:tRNA(Ile)-lysidine synthase activity"/>
    <property type="evidence" value="ECO:0007669"/>
    <property type="project" value="UniProtKB-EC"/>
</dbReference>
<dbReference type="EC" id="6.3.4.19" evidence="8"/>
<dbReference type="InterPro" id="IPR012795">
    <property type="entry name" value="tRNA_Ile_lys_synt_N"/>
</dbReference>